<dbReference type="AlphaFoldDB" id="A0A6V8LGN4"/>
<dbReference type="GO" id="GO:0016301">
    <property type="term" value="F:kinase activity"/>
    <property type="evidence" value="ECO:0007669"/>
    <property type="project" value="UniProtKB-KW"/>
</dbReference>
<dbReference type="Pfam" id="PF01869">
    <property type="entry name" value="BcrAD_BadFG"/>
    <property type="match status" value="1"/>
</dbReference>
<name>A0A6V8LGN4_9ACTN</name>
<evidence type="ECO:0000313" key="2">
    <source>
        <dbReference type="EMBL" id="GFJ94021.1"/>
    </source>
</evidence>
<reference evidence="2 3" key="1">
    <citation type="submission" date="2020-03" db="EMBL/GenBank/DDBJ databases">
        <title>Whole genome shotgun sequence of Phytohabitans rumicis NBRC 108638.</title>
        <authorList>
            <person name="Komaki H."/>
            <person name="Tamura T."/>
        </authorList>
    </citation>
    <scope>NUCLEOTIDE SEQUENCE [LARGE SCALE GENOMIC DNA]</scope>
    <source>
        <strain evidence="2 3">NBRC 108638</strain>
    </source>
</reference>
<evidence type="ECO:0000313" key="3">
    <source>
        <dbReference type="Proteomes" id="UP000482960"/>
    </source>
</evidence>
<dbReference type="EMBL" id="BLPG01000001">
    <property type="protein sequence ID" value="GFJ94021.1"/>
    <property type="molecule type" value="Genomic_DNA"/>
</dbReference>
<dbReference type="SUPFAM" id="SSF53067">
    <property type="entry name" value="Actin-like ATPase domain"/>
    <property type="match status" value="2"/>
</dbReference>
<reference evidence="2 3" key="2">
    <citation type="submission" date="2020-03" db="EMBL/GenBank/DDBJ databases">
        <authorList>
            <person name="Ichikawa N."/>
            <person name="Kimura A."/>
            <person name="Kitahashi Y."/>
            <person name="Uohara A."/>
        </authorList>
    </citation>
    <scope>NUCLEOTIDE SEQUENCE [LARGE SCALE GENOMIC DNA]</scope>
    <source>
        <strain evidence="2 3">NBRC 108638</strain>
    </source>
</reference>
<dbReference type="PANTHER" id="PTHR43190">
    <property type="entry name" value="N-ACETYL-D-GLUCOSAMINE KINASE"/>
    <property type="match status" value="1"/>
</dbReference>
<accession>A0A6V8LGN4</accession>
<dbReference type="RefSeq" id="WP_173080919.1">
    <property type="nucleotide sequence ID" value="NZ_BLPG01000001.1"/>
</dbReference>
<dbReference type="InterPro" id="IPR043129">
    <property type="entry name" value="ATPase_NBD"/>
</dbReference>
<dbReference type="Proteomes" id="UP000482960">
    <property type="component" value="Unassembled WGS sequence"/>
</dbReference>
<dbReference type="InterPro" id="IPR002731">
    <property type="entry name" value="ATPase_BadF"/>
</dbReference>
<gene>
    <name evidence="2" type="ORF">Prum_076630</name>
</gene>
<sequence length="263" mass="25605">MVLVLGIDAGGTSTRAVLATVDGERVGTGGAGGGNPIAHGAPAAAAQIRTAVRQALGDADPATVAGGVLGLAGRGALADPANAALFARMWADLGLGRAPRPEADPLVAYCSATPAPAGSVLLSGTGAAALRIEGLRVTRVADGHGWLLGDEGSAFWLGRAAAKVAVRQILAGEAGPLARLVIDRLAGPGAPATQDTADAISTAVQGAPVRTLAPLAPLVSVAAGAGDPVAASIVDEAADRLVATAAKVRDPDDRGPIVLAGEC</sequence>
<dbReference type="InterPro" id="IPR052519">
    <property type="entry name" value="Euk-type_GlcNAc_Kinase"/>
</dbReference>
<evidence type="ECO:0000259" key="1">
    <source>
        <dbReference type="Pfam" id="PF01869"/>
    </source>
</evidence>
<dbReference type="Gene3D" id="3.30.420.40">
    <property type="match status" value="2"/>
</dbReference>
<feature type="domain" description="ATPase BadF/BadG/BcrA/BcrD type" evidence="1">
    <location>
        <begin position="5"/>
        <end position="261"/>
    </location>
</feature>
<protein>
    <submittedName>
        <fullName evidence="2">N-acetylglucosamine kinase</fullName>
    </submittedName>
</protein>
<keyword evidence="2" id="KW-0418">Kinase</keyword>
<keyword evidence="2" id="KW-0808">Transferase</keyword>
<keyword evidence="3" id="KW-1185">Reference proteome</keyword>
<proteinExistence type="predicted"/>
<organism evidence="2 3">
    <name type="scientific">Phytohabitans rumicis</name>
    <dbReference type="NCBI Taxonomy" id="1076125"/>
    <lineage>
        <taxon>Bacteria</taxon>
        <taxon>Bacillati</taxon>
        <taxon>Actinomycetota</taxon>
        <taxon>Actinomycetes</taxon>
        <taxon>Micromonosporales</taxon>
        <taxon>Micromonosporaceae</taxon>
    </lineage>
</organism>
<dbReference type="PANTHER" id="PTHR43190:SF3">
    <property type="entry name" value="N-ACETYL-D-GLUCOSAMINE KINASE"/>
    <property type="match status" value="1"/>
</dbReference>
<comment type="caution">
    <text evidence="2">The sequence shown here is derived from an EMBL/GenBank/DDBJ whole genome shotgun (WGS) entry which is preliminary data.</text>
</comment>